<dbReference type="InterPro" id="IPR000425">
    <property type="entry name" value="MIP"/>
</dbReference>
<keyword evidence="10" id="KW-1185">Reference proteome</keyword>
<evidence type="ECO:0000256" key="3">
    <source>
        <dbReference type="ARBA" id="ARBA00022692"/>
    </source>
</evidence>
<evidence type="ECO:0000313" key="9">
    <source>
        <dbReference type="EMBL" id="KAL1597363.1"/>
    </source>
</evidence>
<keyword evidence="4 8" id="KW-1133">Transmembrane helix</keyword>
<evidence type="ECO:0000256" key="7">
    <source>
        <dbReference type="SAM" id="MobiDB-lite"/>
    </source>
</evidence>
<gene>
    <name evidence="9" type="primary">AQY1_4</name>
    <name evidence="9" type="ORF">SLS59_007392</name>
</gene>
<name>A0ABR3QZ95_9PLEO</name>
<evidence type="ECO:0000313" key="10">
    <source>
        <dbReference type="Proteomes" id="UP001521222"/>
    </source>
</evidence>
<evidence type="ECO:0000256" key="8">
    <source>
        <dbReference type="SAM" id="Phobius"/>
    </source>
</evidence>
<evidence type="ECO:0000256" key="1">
    <source>
        <dbReference type="ARBA" id="ARBA00004141"/>
    </source>
</evidence>
<comment type="subcellular location">
    <subcellularLocation>
        <location evidence="1">Membrane</location>
        <topology evidence="1">Multi-pass membrane protein</topology>
    </subcellularLocation>
</comment>
<feature type="compositionally biased region" description="Basic and acidic residues" evidence="7">
    <location>
        <begin position="414"/>
        <end position="432"/>
    </location>
</feature>
<feature type="compositionally biased region" description="Basic and acidic residues" evidence="7">
    <location>
        <begin position="10"/>
        <end position="21"/>
    </location>
</feature>
<feature type="transmembrane region" description="Helical" evidence="8">
    <location>
        <begin position="55"/>
        <end position="73"/>
    </location>
</feature>
<comment type="similarity">
    <text evidence="2">Belongs to the MIP/aquaporin (TC 1.A.8) family.</text>
</comment>
<feature type="transmembrane region" description="Helical" evidence="8">
    <location>
        <begin position="265"/>
        <end position="285"/>
    </location>
</feature>
<dbReference type="Pfam" id="PF00230">
    <property type="entry name" value="MIP"/>
    <property type="match status" value="1"/>
</dbReference>
<comment type="caution">
    <text evidence="9">The sequence shown here is derived from an EMBL/GenBank/DDBJ whole genome shotgun (WGS) entry which is preliminary data.</text>
</comment>
<accession>A0ABR3QZ95</accession>
<protein>
    <submittedName>
        <fullName evidence="9">Aquaporin-1</fullName>
    </submittedName>
</protein>
<feature type="transmembrane region" description="Helical" evidence="8">
    <location>
        <begin position="140"/>
        <end position="170"/>
    </location>
</feature>
<dbReference type="InterPro" id="IPR034294">
    <property type="entry name" value="Aquaporin_transptr"/>
</dbReference>
<feature type="transmembrane region" description="Helical" evidence="8">
    <location>
        <begin position="190"/>
        <end position="213"/>
    </location>
</feature>
<dbReference type="Gene3D" id="1.20.1080.10">
    <property type="entry name" value="Glycerol uptake facilitator protein"/>
    <property type="match status" value="1"/>
</dbReference>
<keyword evidence="6" id="KW-0175">Coiled coil</keyword>
<dbReference type="Proteomes" id="UP001521222">
    <property type="component" value="Unassembled WGS sequence"/>
</dbReference>
<feature type="region of interest" description="Disordered" evidence="7">
    <location>
        <begin position="299"/>
        <end position="433"/>
    </location>
</feature>
<feature type="transmembrane region" description="Helical" evidence="8">
    <location>
        <begin position="106"/>
        <end position="128"/>
    </location>
</feature>
<evidence type="ECO:0000256" key="6">
    <source>
        <dbReference type="SAM" id="Coils"/>
    </source>
</evidence>
<dbReference type="PANTHER" id="PTHR19139:SF199">
    <property type="entry name" value="MIP17260P"/>
    <property type="match status" value="1"/>
</dbReference>
<proteinExistence type="inferred from homology"/>
<feature type="transmembrane region" description="Helical" evidence="8">
    <location>
        <begin position="220"/>
        <end position="240"/>
    </location>
</feature>
<organism evidence="9 10">
    <name type="scientific">Nothophoma quercina</name>
    <dbReference type="NCBI Taxonomy" id="749835"/>
    <lineage>
        <taxon>Eukaryota</taxon>
        <taxon>Fungi</taxon>
        <taxon>Dikarya</taxon>
        <taxon>Ascomycota</taxon>
        <taxon>Pezizomycotina</taxon>
        <taxon>Dothideomycetes</taxon>
        <taxon>Pleosporomycetidae</taxon>
        <taxon>Pleosporales</taxon>
        <taxon>Pleosporineae</taxon>
        <taxon>Didymellaceae</taxon>
        <taxon>Nothophoma</taxon>
    </lineage>
</organism>
<dbReference type="PRINTS" id="PR00783">
    <property type="entry name" value="MINTRINSICP"/>
</dbReference>
<feature type="compositionally biased region" description="Basic and acidic residues" evidence="7">
    <location>
        <begin position="369"/>
        <end position="380"/>
    </location>
</feature>
<sequence>MALKNILPLHKKDEDNQADHHHHEKRKRANGHINQKDSTKRKRQGGFTSKWRNELVAMTAEFCGTFLFLFFAFGGTQVANTAAIYSDASTAGQQGNSITQTPNTSVLLYISLIFGFSLMVNVWVFFRVSGGLFNPAVTLGLYLIGALTTVRAILCFIAQMLAGMCAAAVVSAMFPGDLNVSTTLGTGVSIAQGVFMEMFLTSLLIITIFMLAAEKHKATFLAPIGIGLALFVAELVGVFYTGGSLNPTRSFGPCVVTRNFPGYHYIYWFGPLMGTLLAFGVYKIIKMVEYQTVNPGQDFDDHEDALFKPPSNPETAEEVERPNVAAIAAQEAVRAASNSSHDEKDKDGSFGGIDRTLSSSHHHSSNSRDGQRSSGDDYHRSGQHHGHHHGDLEHLPGQTHAPGHENGYAPQQERSYRASQEHRRTSRDHMASDAELLARTGHGHSSRRRNMVPPTFTSILSTWKRTAWFRNLKQLYLLYDIYLAQQQNSIQNLENDRRRAEAYARPIQALGPDALYLFIKYGTSPGITDEDIIVIQNVITDYWTKTATAKENRATYTTVWKATVEEPQQRESEVKMTLRKLNEVRSHIKCFKESTDQLMEENDRLEETVKSQQTRIDFQRETTKKHKDTSMALNDTLATLQRKIDEMTADKRTICNLRNAIKQREANFERFMPHNCF</sequence>
<evidence type="ECO:0000256" key="5">
    <source>
        <dbReference type="ARBA" id="ARBA00023136"/>
    </source>
</evidence>
<feature type="coiled-coil region" evidence="6">
    <location>
        <begin position="588"/>
        <end position="650"/>
    </location>
</feature>
<dbReference type="InterPro" id="IPR023271">
    <property type="entry name" value="Aquaporin-like"/>
</dbReference>
<feature type="region of interest" description="Disordered" evidence="7">
    <location>
        <begin position="1"/>
        <end position="46"/>
    </location>
</feature>
<evidence type="ECO:0000256" key="2">
    <source>
        <dbReference type="ARBA" id="ARBA00006175"/>
    </source>
</evidence>
<keyword evidence="5 8" id="KW-0472">Membrane</keyword>
<dbReference type="SUPFAM" id="SSF81338">
    <property type="entry name" value="Aquaporin-like"/>
    <property type="match status" value="1"/>
</dbReference>
<keyword evidence="3 8" id="KW-0812">Transmembrane</keyword>
<feature type="compositionally biased region" description="Low complexity" evidence="7">
    <location>
        <begin position="325"/>
        <end position="336"/>
    </location>
</feature>
<dbReference type="EMBL" id="JAKIXB020000026">
    <property type="protein sequence ID" value="KAL1597363.1"/>
    <property type="molecule type" value="Genomic_DNA"/>
</dbReference>
<reference evidence="9 10" key="1">
    <citation type="submission" date="2024-02" db="EMBL/GenBank/DDBJ databases">
        <title>De novo assembly and annotation of 12 fungi associated with fruit tree decline syndrome in Ontario, Canada.</title>
        <authorList>
            <person name="Sulman M."/>
            <person name="Ellouze W."/>
            <person name="Ilyukhin E."/>
        </authorList>
    </citation>
    <scope>NUCLEOTIDE SEQUENCE [LARGE SCALE GENOMIC DNA]</scope>
    <source>
        <strain evidence="9 10">M97-236</strain>
    </source>
</reference>
<dbReference type="PANTHER" id="PTHR19139">
    <property type="entry name" value="AQUAPORIN TRANSPORTER"/>
    <property type="match status" value="1"/>
</dbReference>
<evidence type="ECO:0000256" key="4">
    <source>
        <dbReference type="ARBA" id="ARBA00022989"/>
    </source>
</evidence>